<gene>
    <name evidence="2" type="ORF">A5866_001362</name>
</gene>
<dbReference type="Gene3D" id="1.25.40.400">
    <property type="match status" value="1"/>
</dbReference>
<dbReference type="EMBL" id="CP147248">
    <property type="protein sequence ID" value="WYJ86284.1"/>
    <property type="molecule type" value="Genomic_DNA"/>
</dbReference>
<protein>
    <recommendedName>
        <fullName evidence="1">HTH-type transcriptional regulator Rgg C-terminal domain-containing protein</fullName>
    </recommendedName>
</protein>
<dbReference type="Proteomes" id="UP000195080">
    <property type="component" value="Chromosome"/>
</dbReference>
<sequence length="166" mass="19688">MIYDRLVETNYYFGFEYKLLCNMITFFSPKQANVLIFKAFPIKDEDKREYTTKKFAYNTLINAITVTLYKKDYELTRKYIKIAKTLDKSNSNYSYRMNLKYLENLTDWLQTGELKYMQQINNFITILEDIGDSEHAKNVNNEVKELTHNKDSVDNVSYSVGLIKES</sequence>
<evidence type="ECO:0000313" key="3">
    <source>
        <dbReference type="Proteomes" id="UP000195080"/>
    </source>
</evidence>
<evidence type="ECO:0000313" key="2">
    <source>
        <dbReference type="EMBL" id="WYJ86284.1"/>
    </source>
</evidence>
<dbReference type="InterPro" id="IPR010057">
    <property type="entry name" value="Transcription_activator_Rgg_C"/>
</dbReference>
<dbReference type="SUPFAM" id="SSF48452">
    <property type="entry name" value="TPR-like"/>
    <property type="match status" value="1"/>
</dbReference>
<name>A0ABZ2T5Z4_9ENTE</name>
<accession>A0ABZ2T5Z4</accession>
<feature type="domain" description="HTH-type transcriptional regulator Rgg C-terminal" evidence="1">
    <location>
        <begin position="3"/>
        <end position="139"/>
    </location>
</feature>
<evidence type="ECO:0000259" key="1">
    <source>
        <dbReference type="Pfam" id="PF21259"/>
    </source>
</evidence>
<dbReference type="InterPro" id="IPR011990">
    <property type="entry name" value="TPR-like_helical_dom_sf"/>
</dbReference>
<organism evidence="2 3">
    <name type="scientific">Candidatus Enterococcus lemimoniae</name>
    <dbReference type="NCBI Taxonomy" id="1834167"/>
    <lineage>
        <taxon>Bacteria</taxon>
        <taxon>Bacillati</taxon>
        <taxon>Bacillota</taxon>
        <taxon>Bacilli</taxon>
        <taxon>Lactobacillales</taxon>
        <taxon>Enterococcaceae</taxon>
        <taxon>Enterococcus</taxon>
    </lineage>
</organism>
<reference evidence="3" key="1">
    <citation type="submission" date="2017-05" db="EMBL/GenBank/DDBJ databases">
        <title>The Genome Sequence of EEnterococcus faecalis 9F2_4866.</title>
        <authorList>
            <consortium name="The Broad Institute Genomics Platform"/>
            <consortium name="The Broad Institute Genomic Center for Infectious Diseases"/>
            <person name="Earl A."/>
            <person name="Manson A."/>
            <person name="Schwartman J."/>
            <person name="Gilmore M."/>
            <person name="Abouelleil A."/>
            <person name="Cao P."/>
            <person name="Chapman S."/>
            <person name="Cusick C."/>
            <person name="Shea T."/>
            <person name="Young S."/>
            <person name="Neafsey D."/>
            <person name="Nusbaum C."/>
            <person name="Birren B."/>
        </authorList>
    </citation>
    <scope>NUCLEOTIDE SEQUENCE [LARGE SCALE GENOMIC DNA]</scope>
    <source>
        <strain evidence="3">12C11_DIV0727</strain>
    </source>
</reference>
<proteinExistence type="predicted"/>
<keyword evidence="3" id="KW-1185">Reference proteome</keyword>
<dbReference type="Pfam" id="PF21259">
    <property type="entry name" value="Rgg_C"/>
    <property type="match status" value="1"/>
</dbReference>